<comment type="subcellular location">
    <subcellularLocation>
        <location evidence="1">Mitochondrion matrix</location>
    </subcellularLocation>
</comment>
<proteinExistence type="inferred from homology"/>
<evidence type="ECO:0000256" key="2">
    <source>
        <dbReference type="ARBA" id="ARBA00009949"/>
    </source>
</evidence>
<gene>
    <name evidence="10" type="ORF">PNEJI1_000823</name>
</gene>
<evidence type="ECO:0000256" key="3">
    <source>
        <dbReference type="ARBA" id="ARBA00011589"/>
    </source>
</evidence>
<protein>
    <recommendedName>
        <fullName evidence="4">Mitochondrial zinc maintenance protein 1, mitochondrial</fullName>
    </recommendedName>
</protein>
<comment type="function">
    <text evidence="8">Assembly factor required for Rieske Fe-S protein RIP1 incorporation into the cytochrome b-c1 (CIII) complex. Functions as a chaperone, binding to this subunit within the mitochondrial matrix and stabilizing it prior to its translocation and insertion into the late CIII dimeric intermediate within the mitochondrial inner membrane. Modulates the mitochondrial matrix zinc pool.</text>
</comment>
<feature type="region of interest" description="Disordered" evidence="9">
    <location>
        <begin position="112"/>
        <end position="131"/>
    </location>
</feature>
<dbReference type="PANTHER" id="PTHR46749">
    <property type="entry name" value="COMPLEX III ASSEMBLY FACTOR LYRM7"/>
    <property type="match status" value="1"/>
</dbReference>
<comment type="caution">
    <text evidence="10">The sequence shown here is derived from an EMBL/GenBank/DDBJ whole genome shotgun (WGS) entry which is preliminary data.</text>
</comment>
<evidence type="ECO:0000313" key="10">
    <source>
        <dbReference type="EMBL" id="CCJ30562.1"/>
    </source>
</evidence>
<evidence type="ECO:0000256" key="4">
    <source>
        <dbReference type="ARBA" id="ARBA00015108"/>
    </source>
</evidence>
<evidence type="ECO:0000313" key="11">
    <source>
        <dbReference type="Proteomes" id="UP000010422"/>
    </source>
</evidence>
<dbReference type="EMBL" id="CAKM01000256">
    <property type="protein sequence ID" value="CCJ30562.1"/>
    <property type="molecule type" value="Genomic_DNA"/>
</dbReference>
<organism evidence="11">
    <name type="scientific">Pneumocystis jirovecii</name>
    <name type="common">Human pneumocystis pneumonia agent</name>
    <dbReference type="NCBI Taxonomy" id="42068"/>
    <lineage>
        <taxon>Eukaryota</taxon>
        <taxon>Fungi</taxon>
        <taxon>Dikarya</taxon>
        <taxon>Ascomycota</taxon>
        <taxon>Taphrinomycotina</taxon>
        <taxon>Pneumocystomycetes</taxon>
        <taxon>Pneumocystaceae</taxon>
        <taxon>Pneumocystis</taxon>
    </lineage>
</organism>
<reference evidence="10 11" key="1">
    <citation type="journal article" date="2012" name="MBio">
        <title>De novo assembly of the Pneumocystis jirovecii genome from a single bronchoalveolar lavage fluid specimen from a patient.</title>
        <authorList>
            <person name="Cisse O.H."/>
            <person name="Pagni M."/>
            <person name="Hauser P.M."/>
        </authorList>
    </citation>
    <scope>NUCLEOTIDE SEQUENCE [LARGE SCALE GENOMIC DNA]</scope>
    <source>
        <strain evidence="10 11">SE8</strain>
    </source>
</reference>
<dbReference type="InterPro" id="IPR045298">
    <property type="entry name" value="Complex1_LYR_LYRM7"/>
</dbReference>
<name>L0PEA6_PNEJI</name>
<evidence type="ECO:0000256" key="1">
    <source>
        <dbReference type="ARBA" id="ARBA00004305"/>
    </source>
</evidence>
<evidence type="ECO:0000256" key="5">
    <source>
        <dbReference type="ARBA" id="ARBA00022946"/>
    </source>
</evidence>
<evidence type="ECO:0000256" key="6">
    <source>
        <dbReference type="ARBA" id="ARBA00023128"/>
    </source>
</evidence>
<keyword evidence="5" id="KW-0809">Transit peptide</keyword>
<dbReference type="AlphaFoldDB" id="L0PEA6"/>
<sequence>MNLITKYYLFSMLVRRSVMTRLDVLSSYRGLLRATKITFKGFPGKNNISALTINALDDLPLLKASRKRIRDTFDHDKEKNLSKDEIRKKVAYANDVARTLRKNVVQGRLNQAGPLRIHHDTEHSSNKTGNK</sequence>
<keyword evidence="7" id="KW-0143">Chaperone</keyword>
<keyword evidence="6" id="KW-0496">Mitochondrion</keyword>
<dbReference type="InParanoid" id="L0PEA6"/>
<dbReference type="STRING" id="1209962.L0PEA6"/>
<dbReference type="GO" id="GO:0005759">
    <property type="term" value="C:mitochondrial matrix"/>
    <property type="evidence" value="ECO:0007669"/>
    <property type="project" value="UniProtKB-SubCell"/>
</dbReference>
<evidence type="ECO:0000256" key="9">
    <source>
        <dbReference type="SAM" id="MobiDB-lite"/>
    </source>
</evidence>
<dbReference type="PANTHER" id="PTHR46749:SF1">
    <property type="entry name" value="COMPLEX III ASSEMBLY FACTOR LYRM7"/>
    <property type="match status" value="1"/>
</dbReference>
<dbReference type="VEuPathDB" id="FungiDB:PNEJI1_000823"/>
<comment type="similarity">
    <text evidence="2">Belongs to the complex I LYR family. MZM1 subfamily.</text>
</comment>
<evidence type="ECO:0000256" key="8">
    <source>
        <dbReference type="ARBA" id="ARBA00025268"/>
    </source>
</evidence>
<dbReference type="CDD" id="cd20267">
    <property type="entry name" value="Complex1_LYR_LYRM7"/>
    <property type="match status" value="1"/>
</dbReference>
<comment type="subunit">
    <text evidence="3">Interacts with RIP1.</text>
</comment>
<dbReference type="GO" id="GO:0034551">
    <property type="term" value="P:mitochondrial respiratory chain complex III assembly"/>
    <property type="evidence" value="ECO:0007669"/>
    <property type="project" value="InterPro"/>
</dbReference>
<dbReference type="GO" id="GO:0044183">
    <property type="term" value="F:protein folding chaperone"/>
    <property type="evidence" value="ECO:0007669"/>
    <property type="project" value="TreeGrafter"/>
</dbReference>
<accession>L0PEA6</accession>
<dbReference type="Proteomes" id="UP000010422">
    <property type="component" value="Unassembled WGS sequence"/>
</dbReference>
<evidence type="ECO:0000256" key="7">
    <source>
        <dbReference type="ARBA" id="ARBA00023186"/>
    </source>
</evidence>
<dbReference type="InterPro" id="IPR050435">
    <property type="entry name" value="MZM1/LYRM7"/>
</dbReference>